<protein>
    <recommendedName>
        <fullName evidence="3">PD-(D/E)XK nuclease superfamily protein</fullName>
    </recommendedName>
</protein>
<gene>
    <name evidence="1" type="ORF">H9647_01075</name>
</gene>
<proteinExistence type="predicted"/>
<dbReference type="EMBL" id="JACSQL010000001">
    <property type="protein sequence ID" value="MBD7966647.1"/>
    <property type="molecule type" value="Genomic_DNA"/>
</dbReference>
<evidence type="ECO:0008006" key="3">
    <source>
        <dbReference type="Google" id="ProtNLM"/>
    </source>
</evidence>
<dbReference type="Proteomes" id="UP000608071">
    <property type="component" value="Unassembled WGS sequence"/>
</dbReference>
<name>A0ABR8ST26_9BACL</name>
<organism evidence="1 2">
    <name type="scientific">Paenibacillus gallinarum</name>
    <dbReference type="NCBI Taxonomy" id="2762232"/>
    <lineage>
        <taxon>Bacteria</taxon>
        <taxon>Bacillati</taxon>
        <taxon>Bacillota</taxon>
        <taxon>Bacilli</taxon>
        <taxon>Bacillales</taxon>
        <taxon>Paenibacillaceae</taxon>
        <taxon>Paenibacillus</taxon>
    </lineage>
</organism>
<accession>A0ABR8ST26</accession>
<comment type="caution">
    <text evidence="1">The sequence shown here is derived from an EMBL/GenBank/DDBJ whole genome shotgun (WGS) entry which is preliminary data.</text>
</comment>
<dbReference type="RefSeq" id="WP_191797370.1">
    <property type="nucleotide sequence ID" value="NZ_JACSQL010000001.1"/>
</dbReference>
<keyword evidence="2" id="KW-1185">Reference proteome</keyword>
<reference evidence="1 2" key="1">
    <citation type="submission" date="2020-08" db="EMBL/GenBank/DDBJ databases">
        <title>A Genomic Blueprint of the Chicken Gut Microbiome.</title>
        <authorList>
            <person name="Gilroy R."/>
            <person name="Ravi A."/>
            <person name="Getino M."/>
            <person name="Pursley I."/>
            <person name="Horton D.L."/>
            <person name="Alikhan N.-F."/>
            <person name="Baker D."/>
            <person name="Gharbi K."/>
            <person name="Hall N."/>
            <person name="Watson M."/>
            <person name="Adriaenssens E.M."/>
            <person name="Foster-Nyarko E."/>
            <person name="Jarju S."/>
            <person name="Secka A."/>
            <person name="Antonio M."/>
            <person name="Oren A."/>
            <person name="Chaudhuri R."/>
            <person name="La Ragione R.M."/>
            <person name="Hildebrand F."/>
            <person name="Pallen M.J."/>
        </authorList>
    </citation>
    <scope>NUCLEOTIDE SEQUENCE [LARGE SCALE GENOMIC DNA]</scope>
    <source>
        <strain evidence="1 2">Sa2BVA9</strain>
    </source>
</reference>
<sequence length="378" mass="45139">MIRIFEGDNKLNSLINSILDIFVDMFVEFAGNLPFEEMYADVFPQHLSNEEDDCKKEIMQLRQHITDNFPHTLMPLHEFILYKVLDYMNDALDLDEQEDIFNEQLKIYYEKYDEISDQTSELLDSFQNINYLIDLIFEDVDFLDVGILYQMYIMDQTNFEKRFNVNLDNYVDLMPADVKKEYEKIRNANPSSIVGSLIEIPTKERFIEIIKGLMRRFDYYVKHKQLYKLINNEEKVFSENEIQILFDFYIDLYLKNYNLDISRESHTGRGYVDFKISCGKRYRALIEFKVDSHSSLKKGLEYQLPLYQHVTEIDYGIFSIIYYNKKTYENRAIFEKEAEKISSEYGITIDFFSIDARYNKKSASNVKDKKDMFVDEEG</sequence>
<evidence type="ECO:0000313" key="1">
    <source>
        <dbReference type="EMBL" id="MBD7966647.1"/>
    </source>
</evidence>
<evidence type="ECO:0000313" key="2">
    <source>
        <dbReference type="Proteomes" id="UP000608071"/>
    </source>
</evidence>